<feature type="compositionally biased region" description="Low complexity" evidence="1">
    <location>
        <begin position="37"/>
        <end position="49"/>
    </location>
</feature>
<dbReference type="RefSeq" id="XP_026192244.1">
    <property type="nucleotide sequence ID" value="XM_026336459.1"/>
</dbReference>
<feature type="region of interest" description="Disordered" evidence="1">
    <location>
        <begin position="240"/>
        <end position="263"/>
    </location>
</feature>
<reference evidence="4" key="1">
    <citation type="submission" date="2025-08" db="UniProtKB">
        <authorList>
            <consortium name="RefSeq"/>
        </authorList>
    </citation>
    <scope>IDENTIFICATION</scope>
</reference>
<dbReference type="Proteomes" id="UP000515125">
    <property type="component" value="Unplaced"/>
</dbReference>
<gene>
    <name evidence="4" type="primary">LOC113147106</name>
</gene>
<dbReference type="InterPro" id="IPR013584">
    <property type="entry name" value="RAP"/>
</dbReference>
<sequence>MRSAATAAGCVAAASAAAQVASRSGNRFALCPLTTAAAQAEQQQQLATAGPALSSEAEDDLTQPANSRLQKSQQQQQPQEQEQQQQRQEQEQQQQRQEQEQQQDYIGDAEDEVLTPEQREEKERLIHILAKKLAGPLADEHGNVPTGSARPIAIEVDGPSHFYSSSCKYTAYTKLKHRLLTRMGYKVLHVPYFEWRKLRGQREREEYMRKKLMEEPSEWLDPEDEAFYNQRMGLLKQQYQQELHRHQPQQQQPQQWQQQLQPQQWQQQPQPQRQWQQQQQPQQQWQQQQWQQRQQPQQQWQQQQQPQWQQQQQPQQQWQQQQQPQQQWQQQQQPQQQWQQQLQPQQQWQQQQQPQQQWQAPPTTFPAAATAGAVAAECRDCTAEEDFSCRTAGAAPCDERGGFGGASSSKRSSHACVAAAGAEGAGRAVAGCMAGCVGTL</sequence>
<evidence type="ECO:0000313" key="3">
    <source>
        <dbReference type="Proteomes" id="UP000515125"/>
    </source>
</evidence>
<dbReference type="SMART" id="SM00952">
    <property type="entry name" value="RAP"/>
    <property type="match status" value="1"/>
</dbReference>
<feature type="compositionally biased region" description="Low complexity" evidence="1">
    <location>
        <begin position="248"/>
        <end position="263"/>
    </location>
</feature>
<organism evidence="3 4">
    <name type="scientific">Cyclospora cayetanensis</name>
    <dbReference type="NCBI Taxonomy" id="88456"/>
    <lineage>
        <taxon>Eukaryota</taxon>
        <taxon>Sar</taxon>
        <taxon>Alveolata</taxon>
        <taxon>Apicomplexa</taxon>
        <taxon>Conoidasida</taxon>
        <taxon>Coccidia</taxon>
        <taxon>Eucoccidiorida</taxon>
        <taxon>Eimeriorina</taxon>
        <taxon>Eimeriidae</taxon>
        <taxon>Cyclospora</taxon>
    </lineage>
</organism>
<dbReference type="AlphaFoldDB" id="A0A6P6RXJ0"/>
<dbReference type="GeneID" id="113147106"/>
<name>A0A6P6RXJ0_9EIME</name>
<evidence type="ECO:0000259" key="2">
    <source>
        <dbReference type="PROSITE" id="PS51286"/>
    </source>
</evidence>
<keyword evidence="3" id="KW-1185">Reference proteome</keyword>
<dbReference type="Pfam" id="PF08373">
    <property type="entry name" value="RAP"/>
    <property type="match status" value="1"/>
</dbReference>
<accession>A0A6P6RXJ0</accession>
<evidence type="ECO:0000313" key="4">
    <source>
        <dbReference type="RefSeq" id="XP_026192244.1"/>
    </source>
</evidence>
<protein>
    <submittedName>
        <fullName evidence="4">Mediator of RNA polymerase II transcription subunit 26</fullName>
    </submittedName>
</protein>
<feature type="domain" description="RAP" evidence="2">
    <location>
        <begin position="152"/>
        <end position="210"/>
    </location>
</feature>
<proteinExistence type="predicted"/>
<dbReference type="OrthoDB" id="413408at2759"/>
<dbReference type="PROSITE" id="PS51286">
    <property type="entry name" value="RAP"/>
    <property type="match status" value="1"/>
</dbReference>
<feature type="compositionally biased region" description="Polar residues" evidence="1">
    <location>
        <begin position="63"/>
        <end position="72"/>
    </location>
</feature>
<feature type="region of interest" description="Disordered" evidence="1">
    <location>
        <begin position="37"/>
        <end position="111"/>
    </location>
</feature>
<feature type="compositionally biased region" description="Low complexity" evidence="1">
    <location>
        <begin position="73"/>
        <end position="103"/>
    </location>
</feature>
<evidence type="ECO:0000256" key="1">
    <source>
        <dbReference type="SAM" id="MobiDB-lite"/>
    </source>
</evidence>